<dbReference type="EMBL" id="JAAZHI010000051">
    <property type="protein sequence ID" value="NLA55112.1"/>
    <property type="molecule type" value="Genomic_DNA"/>
</dbReference>
<name>A0A7X6SUT4_9CORY</name>
<organism evidence="1 2">
    <name type="scientific">Corynebacterium humireducens</name>
    <dbReference type="NCBI Taxonomy" id="1223514"/>
    <lineage>
        <taxon>Bacteria</taxon>
        <taxon>Bacillati</taxon>
        <taxon>Actinomycetota</taxon>
        <taxon>Actinomycetes</taxon>
        <taxon>Mycobacteriales</taxon>
        <taxon>Corynebacteriaceae</taxon>
        <taxon>Corynebacterium</taxon>
    </lineage>
</organism>
<evidence type="ECO:0000313" key="1">
    <source>
        <dbReference type="EMBL" id="NLA55112.1"/>
    </source>
</evidence>
<proteinExistence type="predicted"/>
<dbReference type="Proteomes" id="UP000557899">
    <property type="component" value="Unassembled WGS sequence"/>
</dbReference>
<gene>
    <name evidence="1" type="ORF">GX859_02255</name>
</gene>
<reference evidence="1 2" key="1">
    <citation type="journal article" date="2020" name="Biotechnol. Biofuels">
        <title>New insights from the biogas microbiome by comprehensive genome-resolved metagenomics of nearly 1600 species originating from multiple anaerobic digesters.</title>
        <authorList>
            <person name="Campanaro S."/>
            <person name="Treu L."/>
            <person name="Rodriguez-R L.M."/>
            <person name="Kovalovszki A."/>
            <person name="Ziels R.M."/>
            <person name="Maus I."/>
            <person name="Zhu X."/>
            <person name="Kougias P.G."/>
            <person name="Basile A."/>
            <person name="Luo G."/>
            <person name="Schluter A."/>
            <person name="Konstantinidis K.T."/>
            <person name="Angelidaki I."/>
        </authorList>
    </citation>
    <scope>NUCLEOTIDE SEQUENCE [LARGE SCALE GENOMIC DNA]</scope>
    <source>
        <strain evidence="1">AS15tlH2ME_198</strain>
    </source>
</reference>
<protein>
    <submittedName>
        <fullName evidence="1">Uncharacterized protein</fullName>
    </submittedName>
</protein>
<evidence type="ECO:0000313" key="2">
    <source>
        <dbReference type="Proteomes" id="UP000557899"/>
    </source>
</evidence>
<comment type="caution">
    <text evidence="1">The sequence shown here is derived from an EMBL/GenBank/DDBJ whole genome shotgun (WGS) entry which is preliminary data.</text>
</comment>
<accession>A0A7X6SUT4</accession>
<sequence length="53" mass="5800">MFRSHSTTASPLPLTVTELLEEADRIIREMEQAVTPRHLIDGNGHQGAAVSSK</sequence>
<dbReference type="AlphaFoldDB" id="A0A7X6SUT4"/>